<feature type="compositionally biased region" description="Low complexity" evidence="1">
    <location>
        <begin position="16"/>
        <end position="44"/>
    </location>
</feature>
<evidence type="ECO:0000313" key="2">
    <source>
        <dbReference type="EMBL" id="KAF4449334.1"/>
    </source>
</evidence>
<feature type="compositionally biased region" description="Low complexity" evidence="1">
    <location>
        <begin position="110"/>
        <end position="127"/>
    </location>
</feature>
<dbReference type="Proteomes" id="UP000554235">
    <property type="component" value="Unassembled WGS sequence"/>
</dbReference>
<keyword evidence="3" id="KW-1185">Reference proteome</keyword>
<name>A0A8H4KHM9_9HYPO</name>
<dbReference type="AlphaFoldDB" id="A0A8H4KHM9"/>
<feature type="region of interest" description="Disordered" evidence="1">
    <location>
        <begin position="1"/>
        <end position="128"/>
    </location>
</feature>
<evidence type="ECO:0000313" key="3">
    <source>
        <dbReference type="Proteomes" id="UP000554235"/>
    </source>
</evidence>
<sequence>MWNDKSCFQCFDGDVAASGSGASGSSDTSTGSETSGGESATSTARPSGTETQKPTSTTAQSDESEAPEHMSTTTQSSEAETKDSTATTTQNSETSDEPTTTATRDEPTGTSAATTTSAESTSTAASSKTCLSDINAPGYCEYRKSLPTQKGPLPRIIDHWPQSDGDVEPLVQRTCNAFGVKKGGCWGRTRQSNPKQNTMEDCARLCREEGNCEAFGLYTFDVQMEGGYTCAVSTYKLATEGIDIDVQWSFWWNDLDCFDCYDCNK</sequence>
<feature type="compositionally biased region" description="Polar residues" evidence="1">
    <location>
        <begin position="70"/>
        <end position="102"/>
    </location>
</feature>
<dbReference type="OrthoDB" id="5090004at2759"/>
<gene>
    <name evidence="2" type="ORF">FALBO_16670</name>
</gene>
<evidence type="ECO:0000256" key="1">
    <source>
        <dbReference type="SAM" id="MobiDB-lite"/>
    </source>
</evidence>
<evidence type="ECO:0008006" key="4">
    <source>
        <dbReference type="Google" id="ProtNLM"/>
    </source>
</evidence>
<dbReference type="EMBL" id="JAADYS010003219">
    <property type="protein sequence ID" value="KAF4449334.1"/>
    <property type="molecule type" value="Genomic_DNA"/>
</dbReference>
<organism evidence="2 3">
    <name type="scientific">Fusarium albosuccineum</name>
    <dbReference type="NCBI Taxonomy" id="1237068"/>
    <lineage>
        <taxon>Eukaryota</taxon>
        <taxon>Fungi</taxon>
        <taxon>Dikarya</taxon>
        <taxon>Ascomycota</taxon>
        <taxon>Pezizomycotina</taxon>
        <taxon>Sordariomycetes</taxon>
        <taxon>Hypocreomycetidae</taxon>
        <taxon>Hypocreales</taxon>
        <taxon>Nectriaceae</taxon>
        <taxon>Fusarium</taxon>
        <taxon>Fusarium decemcellulare species complex</taxon>
    </lineage>
</organism>
<proteinExistence type="predicted"/>
<reference evidence="2 3" key="1">
    <citation type="submission" date="2020-01" db="EMBL/GenBank/DDBJ databases">
        <title>Identification and distribution of gene clusters putatively required for synthesis of sphingolipid metabolism inhibitors in phylogenetically diverse species of the filamentous fungus Fusarium.</title>
        <authorList>
            <person name="Kim H.-S."/>
            <person name="Busman M."/>
            <person name="Brown D.W."/>
            <person name="Divon H."/>
            <person name="Uhlig S."/>
            <person name="Proctor R.H."/>
        </authorList>
    </citation>
    <scope>NUCLEOTIDE SEQUENCE [LARGE SCALE GENOMIC DNA]</scope>
    <source>
        <strain evidence="2 3">NRRL 20459</strain>
    </source>
</reference>
<protein>
    <recommendedName>
        <fullName evidence="4">Apple domain-containing protein</fullName>
    </recommendedName>
</protein>
<comment type="caution">
    <text evidence="2">The sequence shown here is derived from an EMBL/GenBank/DDBJ whole genome shotgun (WGS) entry which is preliminary data.</text>
</comment>
<accession>A0A8H4KHM9</accession>
<feature type="compositionally biased region" description="Polar residues" evidence="1">
    <location>
        <begin position="45"/>
        <end position="61"/>
    </location>
</feature>